<dbReference type="Proteomes" id="UP000051326">
    <property type="component" value="Unassembled WGS sequence"/>
</dbReference>
<evidence type="ECO:0000256" key="3">
    <source>
        <dbReference type="ARBA" id="ARBA00022553"/>
    </source>
</evidence>
<dbReference type="CDD" id="cd00130">
    <property type="entry name" value="PAS"/>
    <property type="match status" value="1"/>
</dbReference>
<dbReference type="InterPro" id="IPR036890">
    <property type="entry name" value="HATPase_C_sf"/>
</dbReference>
<dbReference type="STRING" id="1396826.PHA8399_02450"/>
<evidence type="ECO:0000259" key="7">
    <source>
        <dbReference type="PROSITE" id="PS50109"/>
    </source>
</evidence>
<reference evidence="9 10" key="1">
    <citation type="submission" date="2015-09" db="EMBL/GenBank/DDBJ databases">
        <authorList>
            <consortium name="Swine Surveillance"/>
        </authorList>
    </citation>
    <scope>NUCLEOTIDE SEQUENCE [LARGE SCALE GENOMIC DNA]</scope>
    <source>
        <strain evidence="9 10">CECT 8399</strain>
    </source>
</reference>
<dbReference type="InterPro" id="IPR003594">
    <property type="entry name" value="HATPase_dom"/>
</dbReference>
<dbReference type="Pfam" id="PF13426">
    <property type="entry name" value="PAS_9"/>
    <property type="match status" value="1"/>
</dbReference>
<dbReference type="InterPro" id="IPR005467">
    <property type="entry name" value="His_kinase_dom"/>
</dbReference>
<dbReference type="InterPro" id="IPR035965">
    <property type="entry name" value="PAS-like_dom_sf"/>
</dbReference>
<sequence>MTLARHFESDQPPLWRSHAGSRAHLAAAVLVGAGFLFDFLTPLGVAAGLIYTAAVLCSVWADKPATACIYAAAGTALTGLGYLLLPLAGVDQWIVLANRILTVIALWAFAFVVYRQKSFQASLEQKQNELTAIQDNSIAGLINIDPQGTILSYNRTCSRMFGYSAGEVIGQNIRLLLPDSAGSGEDPGGGALFSGRPTQFTGVRREVLGRRKDGQVFPIELSVSEVRVGRIHLFSGILRDLSAEKKAEAERERFTEELARSNRDLDDFAYVASHDLRAPLRVIGNASTWLEEDLADVLDEDSRENLGLLRSRVARMERLLDDLLEYSRAGRKTDSRYQQTMPGTELMREVLMLIDKPKGFTITIAPGFGSIRLPNMPLKQIFANLVSNAVKHNDQGAGAVDISVEDAGDHYIFSVADNGPGIDPEYHDQIFKMFQTLKSRDEVEGSGIGLSIVKKHLERAGGTISVRSSPGDGCAFRFTWPKQQEVEQERD</sequence>
<dbReference type="PRINTS" id="PR00344">
    <property type="entry name" value="BCTRLSENSOR"/>
</dbReference>
<keyword evidence="4 9" id="KW-0808">Transferase</keyword>
<dbReference type="SUPFAM" id="SSF47384">
    <property type="entry name" value="Homodimeric domain of signal transducing histidine kinase"/>
    <property type="match status" value="1"/>
</dbReference>
<proteinExistence type="predicted"/>
<keyword evidence="3" id="KW-0597">Phosphoprotein</keyword>
<dbReference type="EMBL" id="CYSR01000022">
    <property type="protein sequence ID" value="CUI00322.1"/>
    <property type="molecule type" value="Genomic_DNA"/>
</dbReference>
<dbReference type="InterPro" id="IPR052162">
    <property type="entry name" value="Sensor_kinase/Photoreceptor"/>
</dbReference>
<accession>A0A0N7M4Q9</accession>
<dbReference type="InterPro" id="IPR004358">
    <property type="entry name" value="Sig_transdc_His_kin-like_C"/>
</dbReference>
<dbReference type="SUPFAM" id="SSF55785">
    <property type="entry name" value="PYP-like sensor domain (PAS domain)"/>
    <property type="match status" value="1"/>
</dbReference>
<dbReference type="PANTHER" id="PTHR43304:SF1">
    <property type="entry name" value="PAC DOMAIN-CONTAINING PROTEIN"/>
    <property type="match status" value="1"/>
</dbReference>
<dbReference type="SMART" id="SM00091">
    <property type="entry name" value="PAS"/>
    <property type="match status" value="1"/>
</dbReference>
<dbReference type="InterPro" id="IPR003661">
    <property type="entry name" value="HisK_dim/P_dom"/>
</dbReference>
<name>A0A0N7M4Q9_9RHOB</name>
<dbReference type="Gene3D" id="1.10.287.130">
    <property type="match status" value="1"/>
</dbReference>
<dbReference type="GO" id="GO:0000155">
    <property type="term" value="F:phosphorelay sensor kinase activity"/>
    <property type="evidence" value="ECO:0007669"/>
    <property type="project" value="InterPro"/>
</dbReference>
<evidence type="ECO:0000313" key="9">
    <source>
        <dbReference type="EMBL" id="CUI00322.1"/>
    </source>
</evidence>
<dbReference type="RefSeq" id="WP_244270210.1">
    <property type="nucleotide sequence ID" value="NZ_CYSR01000022.1"/>
</dbReference>
<evidence type="ECO:0000256" key="4">
    <source>
        <dbReference type="ARBA" id="ARBA00022679"/>
    </source>
</evidence>
<evidence type="ECO:0000256" key="5">
    <source>
        <dbReference type="ARBA" id="ARBA00022777"/>
    </source>
</evidence>
<comment type="catalytic activity">
    <reaction evidence="1">
        <text>ATP + protein L-histidine = ADP + protein N-phospho-L-histidine.</text>
        <dbReference type="EC" id="2.7.13.3"/>
    </reaction>
</comment>
<evidence type="ECO:0000256" key="2">
    <source>
        <dbReference type="ARBA" id="ARBA00012438"/>
    </source>
</evidence>
<evidence type="ECO:0000259" key="8">
    <source>
        <dbReference type="PROSITE" id="PS50112"/>
    </source>
</evidence>
<dbReference type="SMART" id="SM00387">
    <property type="entry name" value="HATPase_c"/>
    <property type="match status" value="1"/>
</dbReference>
<dbReference type="EC" id="2.7.13.3" evidence="2"/>
<dbReference type="InterPro" id="IPR000014">
    <property type="entry name" value="PAS"/>
</dbReference>
<dbReference type="Pfam" id="PF00512">
    <property type="entry name" value="HisKA"/>
    <property type="match status" value="1"/>
</dbReference>
<dbReference type="AlphaFoldDB" id="A0A0N7M4Q9"/>
<evidence type="ECO:0000256" key="1">
    <source>
        <dbReference type="ARBA" id="ARBA00000085"/>
    </source>
</evidence>
<dbReference type="InterPro" id="IPR036097">
    <property type="entry name" value="HisK_dim/P_sf"/>
</dbReference>
<keyword evidence="6" id="KW-1133">Transmembrane helix</keyword>
<protein>
    <recommendedName>
        <fullName evidence="2">histidine kinase</fullName>
        <ecNumber evidence="2">2.7.13.3</ecNumber>
    </recommendedName>
</protein>
<dbReference type="Gene3D" id="3.30.565.10">
    <property type="entry name" value="Histidine kinase-like ATPase, C-terminal domain"/>
    <property type="match status" value="1"/>
</dbReference>
<dbReference type="SUPFAM" id="SSF55874">
    <property type="entry name" value="ATPase domain of HSP90 chaperone/DNA topoisomerase II/histidine kinase"/>
    <property type="match status" value="1"/>
</dbReference>
<feature type="transmembrane region" description="Helical" evidence="6">
    <location>
        <begin position="68"/>
        <end position="87"/>
    </location>
</feature>
<feature type="domain" description="PAS" evidence="8">
    <location>
        <begin position="126"/>
        <end position="180"/>
    </location>
</feature>
<dbReference type="SMART" id="SM00388">
    <property type="entry name" value="HisKA"/>
    <property type="match status" value="1"/>
</dbReference>
<evidence type="ECO:0000313" key="10">
    <source>
        <dbReference type="Proteomes" id="UP000051326"/>
    </source>
</evidence>
<dbReference type="SMART" id="SM00086">
    <property type="entry name" value="PAC"/>
    <property type="match status" value="1"/>
</dbReference>
<feature type="domain" description="Histidine kinase" evidence="7">
    <location>
        <begin position="271"/>
        <end position="484"/>
    </location>
</feature>
<dbReference type="PROSITE" id="PS50112">
    <property type="entry name" value="PAS"/>
    <property type="match status" value="1"/>
</dbReference>
<dbReference type="PANTHER" id="PTHR43304">
    <property type="entry name" value="PHYTOCHROME-LIKE PROTEIN CPH1"/>
    <property type="match status" value="1"/>
</dbReference>
<dbReference type="InterPro" id="IPR001610">
    <property type="entry name" value="PAC"/>
</dbReference>
<feature type="transmembrane region" description="Helical" evidence="6">
    <location>
        <begin position="93"/>
        <end position="114"/>
    </location>
</feature>
<dbReference type="NCBIfam" id="TIGR00229">
    <property type="entry name" value="sensory_box"/>
    <property type="match status" value="1"/>
</dbReference>
<keyword evidence="6" id="KW-0472">Membrane</keyword>
<evidence type="ECO:0000256" key="6">
    <source>
        <dbReference type="SAM" id="Phobius"/>
    </source>
</evidence>
<keyword evidence="5" id="KW-0418">Kinase</keyword>
<dbReference type="CDD" id="cd00082">
    <property type="entry name" value="HisKA"/>
    <property type="match status" value="1"/>
</dbReference>
<dbReference type="Gene3D" id="3.30.450.20">
    <property type="entry name" value="PAS domain"/>
    <property type="match status" value="1"/>
</dbReference>
<dbReference type="PROSITE" id="PS50109">
    <property type="entry name" value="HIS_KIN"/>
    <property type="match status" value="1"/>
</dbReference>
<organism evidence="9 10">
    <name type="scientific">Leisingera aquaemixtae</name>
    <dbReference type="NCBI Taxonomy" id="1396826"/>
    <lineage>
        <taxon>Bacteria</taxon>
        <taxon>Pseudomonadati</taxon>
        <taxon>Pseudomonadota</taxon>
        <taxon>Alphaproteobacteria</taxon>
        <taxon>Rhodobacterales</taxon>
        <taxon>Roseobacteraceae</taxon>
        <taxon>Leisingera</taxon>
    </lineage>
</organism>
<dbReference type="Pfam" id="PF02518">
    <property type="entry name" value="HATPase_c"/>
    <property type="match status" value="1"/>
</dbReference>
<gene>
    <name evidence="9" type="primary">fixL</name>
    <name evidence="9" type="ORF">PHA8399_02450</name>
</gene>
<keyword evidence="6" id="KW-0812">Transmembrane</keyword>